<keyword evidence="1" id="KW-0813">Transport</keyword>
<dbReference type="Gene3D" id="2.40.50.100">
    <property type="match status" value="1"/>
</dbReference>
<evidence type="ECO:0000259" key="11">
    <source>
        <dbReference type="PROSITE" id="PS51866"/>
    </source>
</evidence>
<evidence type="ECO:0000256" key="8">
    <source>
        <dbReference type="ARBA" id="ARBA00023136"/>
    </source>
</evidence>
<dbReference type="NCBIfam" id="TIGR02142">
    <property type="entry name" value="modC_ABC"/>
    <property type="match status" value="1"/>
</dbReference>
<organism evidence="12 13">
    <name type="scientific">Methyloglobulus morosus KoM1</name>
    <dbReference type="NCBI Taxonomy" id="1116472"/>
    <lineage>
        <taxon>Bacteria</taxon>
        <taxon>Pseudomonadati</taxon>
        <taxon>Pseudomonadota</taxon>
        <taxon>Gammaproteobacteria</taxon>
        <taxon>Methylococcales</taxon>
        <taxon>Methylococcaceae</taxon>
        <taxon>Methyloglobulus</taxon>
    </lineage>
</organism>
<dbReference type="PATRIC" id="fig|1116472.3.peg.1145"/>
<dbReference type="InterPro" id="IPR003593">
    <property type="entry name" value="AAA+_ATPase"/>
</dbReference>
<evidence type="ECO:0000256" key="5">
    <source>
        <dbReference type="ARBA" id="ARBA00022741"/>
    </source>
</evidence>
<dbReference type="OrthoDB" id="9802264at2"/>
<protein>
    <submittedName>
        <fullName evidence="12">Molybdenum import ATP-binding protein ModC</fullName>
        <ecNumber evidence="12">3.6.3.29</ecNumber>
    </submittedName>
</protein>
<dbReference type="RefSeq" id="WP_023493992.1">
    <property type="nucleotide sequence ID" value="NZ_AYLO01000038.1"/>
</dbReference>
<keyword evidence="3 9" id="KW-0500">Molybdenum</keyword>
<keyword evidence="7" id="KW-1278">Translocase</keyword>
<dbReference type="PROSITE" id="PS50893">
    <property type="entry name" value="ABC_TRANSPORTER_2"/>
    <property type="match status" value="1"/>
</dbReference>
<dbReference type="STRING" id="1116472.MGMO_39c00090"/>
<keyword evidence="12" id="KW-0378">Hydrolase</keyword>
<evidence type="ECO:0000256" key="1">
    <source>
        <dbReference type="ARBA" id="ARBA00022448"/>
    </source>
</evidence>
<dbReference type="SUPFAM" id="SSF52540">
    <property type="entry name" value="P-loop containing nucleoside triphosphate hydrolases"/>
    <property type="match status" value="1"/>
</dbReference>
<keyword evidence="2" id="KW-1003">Cell membrane</keyword>
<dbReference type="AlphaFoldDB" id="V5BI81"/>
<dbReference type="InterPro" id="IPR004606">
    <property type="entry name" value="Mop_domain"/>
</dbReference>
<name>V5BI81_9GAMM</name>
<feature type="domain" description="Mop" evidence="11">
    <location>
        <begin position="297"/>
        <end position="361"/>
    </location>
</feature>
<accession>V5BI81</accession>
<dbReference type="PROSITE" id="PS51866">
    <property type="entry name" value="MOP"/>
    <property type="match status" value="1"/>
</dbReference>
<feature type="domain" description="ABC transporter" evidence="10">
    <location>
        <begin position="3"/>
        <end position="238"/>
    </location>
</feature>
<dbReference type="InterPro" id="IPR011868">
    <property type="entry name" value="ModC_ABC_ATP-bd"/>
</dbReference>
<dbReference type="eggNOG" id="COG4148">
    <property type="taxonomic scope" value="Bacteria"/>
</dbReference>
<evidence type="ECO:0000256" key="2">
    <source>
        <dbReference type="ARBA" id="ARBA00022475"/>
    </source>
</evidence>
<dbReference type="EC" id="3.6.3.29" evidence="12"/>
<evidence type="ECO:0000256" key="3">
    <source>
        <dbReference type="ARBA" id="ARBA00022505"/>
    </source>
</evidence>
<dbReference type="GO" id="GO:0015098">
    <property type="term" value="F:molybdate ion transmembrane transporter activity"/>
    <property type="evidence" value="ECO:0007669"/>
    <property type="project" value="InterPro"/>
</dbReference>
<evidence type="ECO:0000256" key="6">
    <source>
        <dbReference type="ARBA" id="ARBA00022840"/>
    </source>
</evidence>
<dbReference type="InterPro" id="IPR050334">
    <property type="entry name" value="Molybdenum_import_ModC"/>
</dbReference>
<dbReference type="Proteomes" id="UP000017842">
    <property type="component" value="Unassembled WGS sequence"/>
</dbReference>
<dbReference type="InterPro" id="IPR017871">
    <property type="entry name" value="ABC_transporter-like_CS"/>
</dbReference>
<dbReference type="PANTHER" id="PTHR43514:SF10">
    <property type="entry name" value="MOLYBDENUM IMPORT ATP-BINDING PROTEIN MODC 2"/>
    <property type="match status" value="1"/>
</dbReference>
<dbReference type="Pfam" id="PF00005">
    <property type="entry name" value="ABC_tran"/>
    <property type="match status" value="1"/>
</dbReference>
<evidence type="ECO:0000256" key="4">
    <source>
        <dbReference type="ARBA" id="ARBA00022519"/>
    </source>
</evidence>
<evidence type="ECO:0000256" key="9">
    <source>
        <dbReference type="PROSITE-ProRule" id="PRU01213"/>
    </source>
</evidence>
<dbReference type="EMBL" id="AYLO01000038">
    <property type="protein sequence ID" value="ESS73010.1"/>
    <property type="molecule type" value="Genomic_DNA"/>
</dbReference>
<dbReference type="SMART" id="SM00382">
    <property type="entry name" value="AAA"/>
    <property type="match status" value="1"/>
</dbReference>
<keyword evidence="4" id="KW-0997">Cell inner membrane</keyword>
<evidence type="ECO:0000256" key="7">
    <source>
        <dbReference type="ARBA" id="ARBA00022967"/>
    </source>
</evidence>
<dbReference type="InterPro" id="IPR003439">
    <property type="entry name" value="ABC_transporter-like_ATP-bd"/>
</dbReference>
<proteinExistence type="predicted"/>
<dbReference type="InterPro" id="IPR008995">
    <property type="entry name" value="Mo/tungstate-bd_C_term_dom"/>
</dbReference>
<dbReference type="GO" id="GO:0016887">
    <property type="term" value="F:ATP hydrolysis activity"/>
    <property type="evidence" value="ECO:0007669"/>
    <property type="project" value="InterPro"/>
</dbReference>
<gene>
    <name evidence="12" type="primary">modC</name>
    <name evidence="12" type="ORF">MGMO_39c00090</name>
</gene>
<dbReference type="InterPro" id="IPR027417">
    <property type="entry name" value="P-loop_NTPase"/>
</dbReference>
<dbReference type="GO" id="GO:0140359">
    <property type="term" value="F:ABC-type transporter activity"/>
    <property type="evidence" value="ECO:0007669"/>
    <property type="project" value="InterPro"/>
</dbReference>
<keyword evidence="6 12" id="KW-0067">ATP-binding</keyword>
<dbReference type="SUPFAM" id="SSF50331">
    <property type="entry name" value="MOP-like"/>
    <property type="match status" value="1"/>
</dbReference>
<dbReference type="PANTHER" id="PTHR43514">
    <property type="entry name" value="ABC TRANSPORTER I FAMILY MEMBER 10"/>
    <property type="match status" value="1"/>
</dbReference>
<evidence type="ECO:0000313" key="12">
    <source>
        <dbReference type="EMBL" id="ESS73010.1"/>
    </source>
</evidence>
<evidence type="ECO:0000313" key="13">
    <source>
        <dbReference type="Proteomes" id="UP000017842"/>
    </source>
</evidence>
<comment type="caution">
    <text evidence="12">The sequence shown here is derived from an EMBL/GenBank/DDBJ whole genome shotgun (WGS) entry which is preliminary data.</text>
</comment>
<dbReference type="GO" id="GO:0005524">
    <property type="term" value="F:ATP binding"/>
    <property type="evidence" value="ECO:0007669"/>
    <property type="project" value="UniProtKB-KW"/>
</dbReference>
<dbReference type="Gene3D" id="3.40.50.300">
    <property type="entry name" value="P-loop containing nucleotide triphosphate hydrolases"/>
    <property type="match status" value="1"/>
</dbReference>
<keyword evidence="8" id="KW-0472">Membrane</keyword>
<dbReference type="Pfam" id="PF03459">
    <property type="entry name" value="TOBE"/>
    <property type="match status" value="1"/>
</dbReference>
<keyword evidence="5" id="KW-0547">Nucleotide-binding</keyword>
<dbReference type="GO" id="GO:0016020">
    <property type="term" value="C:membrane"/>
    <property type="evidence" value="ECO:0007669"/>
    <property type="project" value="InterPro"/>
</dbReference>
<sequence>MTAGAINARFQLDYGSFKLEADLSLPGSGISVLFGDSGSGKTSLLRCMAGLERPQRGFFGINGNVWQDSDKNLFVPTHRRSLGYVFQDANLFPHLNVSENLQFGLKRLAKQLGNGAILHPVIDLLGIAHLLERMPDRLSGGERQRVAIARALVLNPAILLMDEPLASLDLKRKQEVLPFLLKLQQEFNIPIVYVTHSRQEVMQLADFLVVLENGAVQASGSLPDMLTRLDLPLAQDKEAASVWQGKVTGYDNEFQLSNVEFNGVSLSLPNIEAAMDTRVRVQIHARDVSLTLEEPNQTSILNVLPAMITGLADDHSGHTFVRLACGQETLLAHITRKSAQLLGLHKGKPVFAQIKGTSLLH</sequence>
<evidence type="ECO:0000259" key="10">
    <source>
        <dbReference type="PROSITE" id="PS50893"/>
    </source>
</evidence>
<dbReference type="PROSITE" id="PS00211">
    <property type="entry name" value="ABC_TRANSPORTER_1"/>
    <property type="match status" value="1"/>
</dbReference>
<keyword evidence="13" id="KW-1185">Reference proteome</keyword>
<dbReference type="InterPro" id="IPR005116">
    <property type="entry name" value="Transp-assoc_OB_typ1"/>
</dbReference>
<reference evidence="12 13" key="1">
    <citation type="journal article" date="2013" name="Genome Announc.">
        <title>Draft Genome Sequence of the Methanotrophic Gammaproteobacterium Methyloglobulus morosus DSM 22980 Strain KoM1.</title>
        <authorList>
            <person name="Poehlein A."/>
            <person name="Deutzmann J.S."/>
            <person name="Daniel R."/>
            <person name="Simeonova D.D."/>
        </authorList>
    </citation>
    <scope>NUCLEOTIDE SEQUENCE [LARGE SCALE GENOMIC DNA]</scope>
    <source>
        <strain evidence="12 13">KoM1</strain>
    </source>
</reference>